<comment type="similarity">
    <text evidence="4">Belongs to the glutamate--cysteine ligase type 2 family. YbdK subfamily.</text>
</comment>
<dbReference type="SUPFAM" id="SSF55931">
    <property type="entry name" value="Glutamine synthetase/guanido kinase"/>
    <property type="match status" value="1"/>
</dbReference>
<keyword evidence="3 4" id="KW-0067">ATP-binding</keyword>
<dbReference type="Proteomes" id="UP000231658">
    <property type="component" value="Unassembled WGS sequence"/>
</dbReference>
<dbReference type="EMBL" id="FLYE01000045">
    <property type="protein sequence ID" value="SCA57535.1"/>
    <property type="molecule type" value="Genomic_DNA"/>
</dbReference>
<dbReference type="NCBIfam" id="TIGR02050">
    <property type="entry name" value="gshA_cyan_rel"/>
    <property type="match status" value="1"/>
</dbReference>
<dbReference type="RefSeq" id="WP_069189562.1">
    <property type="nucleotide sequence ID" value="NZ_FLYE01000045.1"/>
</dbReference>
<comment type="function">
    <text evidence="4">ATP-dependent carboxylate-amine ligase which exhibits weak glutamate--cysteine ligase activity.</text>
</comment>
<evidence type="ECO:0000256" key="3">
    <source>
        <dbReference type="ARBA" id="ARBA00022840"/>
    </source>
</evidence>
<dbReference type="EC" id="6.3.2.2" evidence="4"/>
<organism evidence="5 6">
    <name type="scientific">Candidatus Terasakiella magnetica</name>
    <dbReference type="NCBI Taxonomy" id="1867952"/>
    <lineage>
        <taxon>Bacteria</taxon>
        <taxon>Pseudomonadati</taxon>
        <taxon>Pseudomonadota</taxon>
        <taxon>Alphaproteobacteria</taxon>
        <taxon>Rhodospirillales</taxon>
        <taxon>Terasakiellaceae</taxon>
        <taxon>Terasakiella</taxon>
    </lineage>
</organism>
<evidence type="ECO:0000256" key="2">
    <source>
        <dbReference type="ARBA" id="ARBA00022741"/>
    </source>
</evidence>
<sequence>MSVKEPSWTIGIEEEYLMVDCDTGELATQPMDELMKACQAELKDLVRPEFLQSQVEVGTKVCKDVKEARAQLAWLRSSVAEVGKQFNLAPIAASTHPIAEWDEQDHTDAERYHNFAQDMQGVVRRLIISGMHVHVGIDDDDLRIDLMNQVSYFLPHLLALSTSSPLWRGRDTGLKCYRLSVFDELPRTGLPEFFDSYSEYQKHVDALINVGLIKDATMLWWDVRPALKFPTLEMRITDICTTLDDAIAIAALFQCILRMLYRLRRSNQRWRTYRTMLINENRWRAQRYGTDEGLADFGKGEVIAFDSLLDELQDMLKEDAEALNCREEIASLNNILKRGTSAHRQIEVFNQARANGANELEASRAVAHWLKDETLRGL</sequence>
<keyword evidence="1 4" id="KW-0436">Ligase</keyword>
<comment type="catalytic activity">
    <reaction evidence="4">
        <text>L-cysteine + L-glutamate + ATP = gamma-L-glutamyl-L-cysteine + ADP + phosphate + H(+)</text>
        <dbReference type="Rhea" id="RHEA:13285"/>
        <dbReference type="ChEBI" id="CHEBI:15378"/>
        <dbReference type="ChEBI" id="CHEBI:29985"/>
        <dbReference type="ChEBI" id="CHEBI:30616"/>
        <dbReference type="ChEBI" id="CHEBI:35235"/>
        <dbReference type="ChEBI" id="CHEBI:43474"/>
        <dbReference type="ChEBI" id="CHEBI:58173"/>
        <dbReference type="ChEBI" id="CHEBI:456216"/>
        <dbReference type="EC" id="6.3.2.2"/>
    </reaction>
</comment>
<keyword evidence="6" id="KW-1185">Reference proteome</keyword>
<protein>
    <recommendedName>
        <fullName evidence="4">Putative glutamate--cysteine ligase 2</fullName>
        <ecNumber evidence="4">6.3.2.2</ecNumber>
    </recommendedName>
    <alternativeName>
        <fullName evidence="4">Gamma-glutamylcysteine synthetase 2</fullName>
        <shortName evidence="4">GCS 2</shortName>
        <shortName evidence="4">Gamma-GCS 2</shortName>
    </alternativeName>
</protein>
<dbReference type="OrthoDB" id="9769628at2"/>
<dbReference type="HAMAP" id="MF_01609">
    <property type="entry name" value="Glu_cys_ligase_2"/>
    <property type="match status" value="1"/>
</dbReference>
<dbReference type="Gene3D" id="3.30.590.20">
    <property type="match status" value="1"/>
</dbReference>
<evidence type="ECO:0000313" key="5">
    <source>
        <dbReference type="EMBL" id="SCA57535.1"/>
    </source>
</evidence>
<dbReference type="InterPro" id="IPR050141">
    <property type="entry name" value="GCL_type2/YbdK_subfam"/>
</dbReference>
<evidence type="ECO:0000313" key="6">
    <source>
        <dbReference type="Proteomes" id="UP000231658"/>
    </source>
</evidence>
<dbReference type="GO" id="GO:0042398">
    <property type="term" value="P:modified amino acid biosynthetic process"/>
    <property type="evidence" value="ECO:0007669"/>
    <property type="project" value="InterPro"/>
</dbReference>
<dbReference type="NCBIfam" id="NF010039">
    <property type="entry name" value="PRK13515.1"/>
    <property type="match status" value="1"/>
</dbReference>
<dbReference type="PANTHER" id="PTHR36510">
    <property type="entry name" value="GLUTAMATE--CYSTEINE LIGASE 2-RELATED"/>
    <property type="match status" value="1"/>
</dbReference>
<dbReference type="AlphaFoldDB" id="A0A1C3RJT6"/>
<name>A0A1C3RJT6_9PROT</name>
<reference evidence="5 6" key="1">
    <citation type="submission" date="2016-07" db="EMBL/GenBank/DDBJ databases">
        <authorList>
            <person name="Lefevre C.T."/>
        </authorList>
    </citation>
    <scope>NUCLEOTIDE SEQUENCE [LARGE SCALE GENOMIC DNA]</scope>
    <source>
        <strain evidence="5">PR1</strain>
    </source>
</reference>
<dbReference type="InterPro" id="IPR011793">
    <property type="entry name" value="YbdK"/>
</dbReference>
<dbReference type="STRING" id="1867952.MTBPR1_60048"/>
<dbReference type="Pfam" id="PF04107">
    <property type="entry name" value="GCS2"/>
    <property type="match status" value="1"/>
</dbReference>
<evidence type="ECO:0000256" key="1">
    <source>
        <dbReference type="ARBA" id="ARBA00022598"/>
    </source>
</evidence>
<dbReference type="InterPro" id="IPR014746">
    <property type="entry name" value="Gln_synth/guanido_kin_cat_dom"/>
</dbReference>
<proteinExistence type="inferred from homology"/>
<dbReference type="InterPro" id="IPR006336">
    <property type="entry name" value="GCS2"/>
</dbReference>
<keyword evidence="2 4" id="KW-0547">Nucleotide-binding</keyword>
<accession>A0A1C3RJT6</accession>
<dbReference type="GO" id="GO:0004357">
    <property type="term" value="F:glutamate-cysteine ligase activity"/>
    <property type="evidence" value="ECO:0007669"/>
    <property type="project" value="UniProtKB-EC"/>
</dbReference>
<gene>
    <name evidence="5" type="ORF">MTBPR1_60048</name>
</gene>
<dbReference type="PANTHER" id="PTHR36510:SF1">
    <property type="entry name" value="GLUTAMATE--CYSTEINE LIGASE 2-RELATED"/>
    <property type="match status" value="1"/>
</dbReference>
<evidence type="ECO:0000256" key="4">
    <source>
        <dbReference type="HAMAP-Rule" id="MF_01609"/>
    </source>
</evidence>
<dbReference type="GO" id="GO:0005524">
    <property type="term" value="F:ATP binding"/>
    <property type="evidence" value="ECO:0007669"/>
    <property type="project" value="UniProtKB-KW"/>
</dbReference>